<dbReference type="Gene3D" id="3.40.50.1240">
    <property type="entry name" value="Phosphoglycerate mutase-like"/>
    <property type="match status" value="1"/>
</dbReference>
<evidence type="ECO:0000256" key="1">
    <source>
        <dbReference type="ARBA" id="ARBA00005375"/>
    </source>
</evidence>
<organism evidence="6 7">
    <name type="scientific">Colletotrichum trifolii</name>
    <dbReference type="NCBI Taxonomy" id="5466"/>
    <lineage>
        <taxon>Eukaryota</taxon>
        <taxon>Fungi</taxon>
        <taxon>Dikarya</taxon>
        <taxon>Ascomycota</taxon>
        <taxon>Pezizomycotina</taxon>
        <taxon>Sordariomycetes</taxon>
        <taxon>Hypocreomycetidae</taxon>
        <taxon>Glomerellales</taxon>
        <taxon>Glomerellaceae</taxon>
        <taxon>Colletotrichum</taxon>
        <taxon>Colletotrichum orbiculare species complex</taxon>
    </lineage>
</organism>
<proteinExistence type="inferred from homology"/>
<name>A0A4R8RT67_COLTR</name>
<feature type="region of interest" description="Disordered" evidence="4">
    <location>
        <begin position="719"/>
        <end position="758"/>
    </location>
</feature>
<keyword evidence="3" id="KW-0378">Hydrolase</keyword>
<feature type="compositionally biased region" description="Basic residues" evidence="4">
    <location>
        <begin position="29"/>
        <end position="42"/>
    </location>
</feature>
<dbReference type="AlphaFoldDB" id="A0A4R8RT67"/>
<dbReference type="STRING" id="5466.A0A4R8RT67"/>
<dbReference type="InterPro" id="IPR000560">
    <property type="entry name" value="His_Pase_clade-2"/>
</dbReference>
<dbReference type="PROSITE" id="PS00616">
    <property type="entry name" value="HIS_ACID_PHOSPHAT_1"/>
    <property type="match status" value="1"/>
</dbReference>
<keyword evidence="5" id="KW-1133">Transmembrane helix</keyword>
<evidence type="ECO:0000256" key="2">
    <source>
        <dbReference type="ARBA" id="ARBA00012632"/>
    </source>
</evidence>
<dbReference type="GO" id="GO:0003993">
    <property type="term" value="F:acid phosphatase activity"/>
    <property type="evidence" value="ECO:0007669"/>
    <property type="project" value="TreeGrafter"/>
</dbReference>
<evidence type="ECO:0000313" key="6">
    <source>
        <dbReference type="EMBL" id="TDZ60805.1"/>
    </source>
</evidence>
<comment type="caution">
    <text evidence="6">The sequence shown here is derived from an EMBL/GenBank/DDBJ whole genome shotgun (WGS) entry which is preliminary data.</text>
</comment>
<feature type="compositionally biased region" description="Polar residues" evidence="4">
    <location>
        <begin position="728"/>
        <end position="739"/>
    </location>
</feature>
<dbReference type="Proteomes" id="UP000295703">
    <property type="component" value="Unassembled WGS sequence"/>
</dbReference>
<dbReference type="PANTHER" id="PTHR20963:SF43">
    <property type="entry name" value="PUTATIVE (AFU_ORTHOLOGUE AFUA_7G01240)-RELATED"/>
    <property type="match status" value="1"/>
</dbReference>
<comment type="similarity">
    <text evidence="1">Belongs to the histidine acid phosphatase family.</text>
</comment>
<dbReference type="Pfam" id="PF00328">
    <property type="entry name" value="His_Phos_2"/>
    <property type="match status" value="1"/>
</dbReference>
<keyword evidence="5" id="KW-0812">Transmembrane</keyword>
<evidence type="ECO:0000256" key="4">
    <source>
        <dbReference type="SAM" id="MobiDB-lite"/>
    </source>
</evidence>
<reference evidence="6 7" key="1">
    <citation type="submission" date="2018-12" db="EMBL/GenBank/DDBJ databases">
        <title>Genome sequence and assembly of Colletotrichum trifolii.</title>
        <authorList>
            <person name="Gan P."/>
            <person name="Shirasu K."/>
        </authorList>
    </citation>
    <scope>NUCLEOTIDE SEQUENCE [LARGE SCALE GENOMIC DNA]</scope>
    <source>
        <strain evidence="6 7">543-2</strain>
    </source>
</reference>
<dbReference type="GO" id="GO:0016158">
    <property type="term" value="F:inositol hexakisphosphate 3-phosphatase activity"/>
    <property type="evidence" value="ECO:0007669"/>
    <property type="project" value="UniProtKB-EC"/>
</dbReference>
<dbReference type="InterPro" id="IPR029033">
    <property type="entry name" value="His_PPase_superfam"/>
</dbReference>
<keyword evidence="5" id="KW-0472">Membrane</keyword>
<accession>A0A4R8RT67</accession>
<feature type="transmembrane region" description="Helical" evidence="5">
    <location>
        <begin position="90"/>
        <end position="114"/>
    </location>
</feature>
<evidence type="ECO:0000313" key="7">
    <source>
        <dbReference type="Proteomes" id="UP000295703"/>
    </source>
</evidence>
<dbReference type="FunFam" id="3.40.50.1240:FF:000147">
    <property type="match status" value="1"/>
</dbReference>
<evidence type="ECO:0000256" key="5">
    <source>
        <dbReference type="SAM" id="Phobius"/>
    </source>
</evidence>
<dbReference type="CDD" id="cd07061">
    <property type="entry name" value="HP_HAP_like"/>
    <property type="match status" value="1"/>
</dbReference>
<gene>
    <name evidence="6" type="primary">phyA</name>
    <name evidence="6" type="ORF">CTRI78_v004673</name>
</gene>
<keyword evidence="7" id="KW-1185">Reference proteome</keyword>
<dbReference type="PANTHER" id="PTHR20963">
    <property type="entry name" value="MULTIPLE INOSITOL POLYPHOSPHATE PHOSPHATASE-RELATED"/>
    <property type="match status" value="1"/>
</dbReference>
<dbReference type="EC" id="3.1.3.8" evidence="2"/>
<dbReference type="SUPFAM" id="SSF53254">
    <property type="entry name" value="Phosphoglycerate mutase-like"/>
    <property type="match status" value="1"/>
</dbReference>
<dbReference type="PROSITE" id="PS00778">
    <property type="entry name" value="HIS_ACID_PHOSPHAT_2"/>
    <property type="match status" value="1"/>
</dbReference>
<dbReference type="InterPro" id="IPR033379">
    <property type="entry name" value="Acid_Pase_AS"/>
</dbReference>
<feature type="region of interest" description="Disordered" evidence="4">
    <location>
        <begin position="1"/>
        <end position="81"/>
    </location>
</feature>
<evidence type="ECO:0000256" key="3">
    <source>
        <dbReference type="ARBA" id="ARBA00022801"/>
    </source>
</evidence>
<sequence>MAPRQAGYLRVPGQEDDSPYGQQQQQQQRPRRSGSSGRRKKPLPSEKPLPALPPPTPLYDATFPIDLNDDYDDGSGQISPSERRYRRATVAIGLAILVTLLGFIIAFVVLGFAWDGTGVRRGPTGLKNLGSDGCPCAPDDDDVPQYFRTSPNPWAGPTATGAPAFMAQTRVLPTGTYVPNAPLQTQVPIEGMTGQNESIFNMMGYLTPYQPSPGFGVDEYGLPEGADIVQVQMLSRHGSRYPTMGSNVFDLGKRIADAKGAFTAKGALSFLNAWQYQLGHEILVPKGRQELFDSGILHSYMYSSLYNPNSKIIVRTTTQDRMLKSAEYWLAGFFGLEWTNNATIEVIIEQDRANNSLAGYLNCPNARKQNGGDEAAKIWVSNYLSNATARIRDMIDGYDWTIDDTYAAQTMCPYETVAYGFSRFCDLFTYQEWVGFSYSVDLSFAGNNAFQNPTGRAVGIGYQQEVIARLQNHTLGYSGSQINVTLDNNTETFPLNQSLYFDFSHDTNIASILTAFGLKQFAQLLQPTEYPGPHNFTVSHITPFGARLDIEIIQTPKPFKADRSGYEEKGDETKYVHFVLNQRTLPLGFSFPECDASRKDGWCELKTFLKVQEEMPKLADYDRACHGDIETVPYGVVYDGRPISRQQQQQQQQQQAAAYPSYSLLSPQPGEFFSMPTTFTIISCYMWLFRGYEAVFAAIDNALLAQQFLDVDDVCQEQQQQQQRHETGQNSSSNTPSSRTGTTANNNKKNKKKTKVSGPSILPDINIGGFGLDCHPHLQIEMLIHVSCQMLQRIEGVLGVGPSGGGEWRRRGGGGRCSAHSAGPSPAREATVTMAQDGGGLNLGGAPALLASFLHGAGGGGDGEGPSSARFSLVRGVVRSIRHKLSGGGGGGGGGAGGGGGI</sequence>
<protein>
    <recommendedName>
        <fullName evidence="2">3-phytase</fullName>
        <ecNumber evidence="2">3.1.3.8</ecNumber>
    </recommendedName>
</protein>
<dbReference type="EMBL" id="RYZW01000035">
    <property type="protein sequence ID" value="TDZ60805.1"/>
    <property type="molecule type" value="Genomic_DNA"/>
</dbReference>
<feature type="region of interest" description="Disordered" evidence="4">
    <location>
        <begin position="807"/>
        <end position="826"/>
    </location>
</feature>
<feature type="compositionally biased region" description="Pro residues" evidence="4">
    <location>
        <begin position="45"/>
        <end position="57"/>
    </location>
</feature>